<name>A0A8S1HKP1_9PELO</name>
<dbReference type="AlphaFoldDB" id="A0A8S1HKP1"/>
<proteinExistence type="predicted"/>
<evidence type="ECO:0000313" key="2">
    <source>
        <dbReference type="Proteomes" id="UP000835052"/>
    </source>
</evidence>
<dbReference type="Proteomes" id="UP000835052">
    <property type="component" value="Unassembled WGS sequence"/>
</dbReference>
<evidence type="ECO:0000313" key="1">
    <source>
        <dbReference type="EMBL" id="CAD6195547.1"/>
    </source>
</evidence>
<comment type="caution">
    <text evidence="1">The sequence shown here is derived from an EMBL/GenBank/DDBJ whole genome shotgun (WGS) entry which is preliminary data.</text>
</comment>
<sequence length="72" mass="8028">MTRHSGVRNCLAPAISPDSWRRGNPNFAARCSQVKTIARNGSHKREAVFYESCFPYLANFGAENKKEGVLTL</sequence>
<accession>A0A8S1HKP1</accession>
<gene>
    <name evidence="1" type="ORF">CAUJ_LOCUS11466</name>
</gene>
<dbReference type="EMBL" id="CAJGYM010000057">
    <property type="protein sequence ID" value="CAD6195547.1"/>
    <property type="molecule type" value="Genomic_DNA"/>
</dbReference>
<reference evidence="1" key="1">
    <citation type="submission" date="2020-10" db="EMBL/GenBank/DDBJ databases">
        <authorList>
            <person name="Kikuchi T."/>
        </authorList>
    </citation>
    <scope>NUCLEOTIDE SEQUENCE</scope>
    <source>
        <strain evidence="1">NKZ352</strain>
    </source>
</reference>
<protein>
    <submittedName>
        <fullName evidence="1">Uncharacterized protein</fullName>
    </submittedName>
</protein>
<keyword evidence="2" id="KW-1185">Reference proteome</keyword>
<organism evidence="1 2">
    <name type="scientific">Caenorhabditis auriculariae</name>
    <dbReference type="NCBI Taxonomy" id="2777116"/>
    <lineage>
        <taxon>Eukaryota</taxon>
        <taxon>Metazoa</taxon>
        <taxon>Ecdysozoa</taxon>
        <taxon>Nematoda</taxon>
        <taxon>Chromadorea</taxon>
        <taxon>Rhabditida</taxon>
        <taxon>Rhabditina</taxon>
        <taxon>Rhabditomorpha</taxon>
        <taxon>Rhabditoidea</taxon>
        <taxon>Rhabditidae</taxon>
        <taxon>Peloderinae</taxon>
        <taxon>Caenorhabditis</taxon>
    </lineage>
</organism>